<feature type="transmembrane region" description="Helical" evidence="8">
    <location>
        <begin position="100"/>
        <end position="120"/>
    </location>
</feature>
<evidence type="ECO:0000256" key="1">
    <source>
        <dbReference type="ARBA" id="ARBA00004141"/>
    </source>
</evidence>
<evidence type="ECO:0000256" key="2">
    <source>
        <dbReference type="ARBA" id="ARBA00007863"/>
    </source>
</evidence>
<dbReference type="OrthoDB" id="300580at2759"/>
<sequence>MNLTKIITHLALIAAAMGSLSEAGHTQKQAQQGVSADDSYTSTPAPTILTPTVTPVLTTPCPQVEVASCLEGIMLILYGVDSVGLDGEVKKFEKPIFQTWLMFLAMIFALPIHWAYHYYVERQWRHNNRNGMKYRYRIPRKMYFLLAFPAAFDLLATFVANLGLLYITVSVFQLMKCTVIIFVAMLKVFVLKDRLRSYMWIGIGLNMLAALMVGATSLADADSQDNNSGNQHPAFGVFMVVLSCAIQAVQYVFEEKLMDEGDSAPPLVVVGMEGVWGLLLTSFVVYPIAYLVPGSDLGSNERFDDAYQMLLNSSLAQLVVFIYLVAILGYNVFAVSVTYLLNSIWHAILDNFRPITVWGTDLLLFYLFTRGEFGERWTIWSWLQLAGMIMLLLGTAVYNGTLRLPGFVYLEPLEEAMTPIRTPGSLTASAFSRSPLITRNAMKAAEIARRTPNPNDRDRVRREFMTEYQPLADPEARRRIDPAGHTYGSLET</sequence>
<comment type="caution">
    <text evidence="10">The sequence shown here is derived from an EMBL/GenBank/DDBJ whole genome shotgun (WGS) entry which is preliminary data.</text>
</comment>
<evidence type="ECO:0000256" key="9">
    <source>
        <dbReference type="SAM" id="SignalP"/>
    </source>
</evidence>
<dbReference type="Gene3D" id="1.20.1070.10">
    <property type="entry name" value="Rhodopsin 7-helix transmembrane proteins"/>
    <property type="match status" value="1"/>
</dbReference>
<evidence type="ECO:0000256" key="8">
    <source>
        <dbReference type="SAM" id="Phobius"/>
    </source>
</evidence>
<keyword evidence="4 8" id="KW-0812">Transmembrane</keyword>
<evidence type="ECO:0000256" key="7">
    <source>
        <dbReference type="SAM" id="MobiDB-lite"/>
    </source>
</evidence>
<evidence type="ECO:0000256" key="4">
    <source>
        <dbReference type="ARBA" id="ARBA00022692"/>
    </source>
</evidence>
<protein>
    <recommendedName>
        <fullName evidence="12">EamA domain-containing protein</fullName>
    </recommendedName>
</protein>
<reference evidence="10 11" key="1">
    <citation type="submission" date="2018-07" db="EMBL/GenBank/DDBJ databases">
        <title>Genome sequencing of oomycete isolates from Chile give support for New Zealand origin for Phytophthora kernoviae and make available the first Nothophytophthora sp. genome.</title>
        <authorList>
            <person name="Studholme D.J."/>
            <person name="Sanfuentes E."/>
            <person name="Panda P."/>
            <person name="Hill R."/>
            <person name="Sambles C."/>
            <person name="Grant M."/>
            <person name="Williams N.M."/>
            <person name="Mcdougal R.L."/>
        </authorList>
    </citation>
    <scope>NUCLEOTIDE SEQUENCE [LARGE SCALE GENOMIC DNA]</scope>
    <source>
        <strain evidence="10">Chile6</strain>
    </source>
</reference>
<dbReference type="PANTHER" id="PTHR13146">
    <property type="match status" value="1"/>
</dbReference>
<keyword evidence="9" id="KW-0732">Signal</keyword>
<feature type="region of interest" description="Disordered" evidence="7">
    <location>
        <begin position="471"/>
        <end position="492"/>
    </location>
</feature>
<feature type="transmembrane region" description="Helical" evidence="8">
    <location>
        <begin position="380"/>
        <end position="398"/>
    </location>
</feature>
<evidence type="ECO:0000256" key="6">
    <source>
        <dbReference type="ARBA" id="ARBA00023136"/>
    </source>
</evidence>
<dbReference type="GO" id="GO:0022857">
    <property type="term" value="F:transmembrane transporter activity"/>
    <property type="evidence" value="ECO:0007669"/>
    <property type="project" value="InterPro"/>
</dbReference>
<feature type="transmembrane region" description="Helical" evidence="8">
    <location>
        <begin position="165"/>
        <end position="186"/>
    </location>
</feature>
<evidence type="ECO:0000313" key="10">
    <source>
        <dbReference type="EMBL" id="RLN68541.1"/>
    </source>
</evidence>
<comment type="subcellular location">
    <subcellularLocation>
        <location evidence="1">Membrane</location>
        <topology evidence="1">Multi-pass membrane protein</topology>
    </subcellularLocation>
</comment>
<keyword evidence="3" id="KW-0813">Transport</keyword>
<dbReference type="Pfam" id="PF06027">
    <property type="entry name" value="SLC35F"/>
    <property type="match status" value="1"/>
</dbReference>
<feature type="chain" id="PRO_5017746388" description="EamA domain-containing protein" evidence="9">
    <location>
        <begin position="24"/>
        <end position="492"/>
    </location>
</feature>
<dbReference type="SUPFAM" id="SSF103481">
    <property type="entry name" value="Multidrug resistance efflux transporter EmrE"/>
    <property type="match status" value="1"/>
</dbReference>
<feature type="transmembrane region" description="Helical" evidence="8">
    <location>
        <begin position="315"/>
        <end position="340"/>
    </location>
</feature>
<dbReference type="GO" id="GO:0016020">
    <property type="term" value="C:membrane"/>
    <property type="evidence" value="ECO:0007669"/>
    <property type="project" value="UniProtKB-SubCell"/>
</dbReference>
<keyword evidence="6 8" id="KW-0472">Membrane</keyword>
<dbReference type="EMBL" id="MBDO02000012">
    <property type="protein sequence ID" value="RLN68541.1"/>
    <property type="molecule type" value="Genomic_DNA"/>
</dbReference>
<feature type="transmembrane region" description="Helical" evidence="8">
    <location>
        <begin position="141"/>
        <end position="159"/>
    </location>
</feature>
<evidence type="ECO:0000256" key="3">
    <source>
        <dbReference type="ARBA" id="ARBA00022448"/>
    </source>
</evidence>
<evidence type="ECO:0008006" key="12">
    <source>
        <dbReference type="Google" id="ProtNLM"/>
    </source>
</evidence>
<comment type="similarity">
    <text evidence="2">Belongs to the SLC35F solute transporter family.</text>
</comment>
<gene>
    <name evidence="10" type="ORF">BBP00_00000976</name>
</gene>
<name>A0A3F2S1U0_9STRA</name>
<dbReference type="InterPro" id="IPR009262">
    <property type="entry name" value="SLC35_F1/F2/F6"/>
</dbReference>
<feature type="transmembrane region" description="Helical" evidence="8">
    <location>
        <begin position="234"/>
        <end position="253"/>
    </location>
</feature>
<feature type="transmembrane region" description="Helical" evidence="8">
    <location>
        <begin position="274"/>
        <end position="295"/>
    </location>
</feature>
<accession>A0A3F2S1U0</accession>
<proteinExistence type="inferred from homology"/>
<evidence type="ECO:0000313" key="11">
    <source>
        <dbReference type="Proteomes" id="UP000277300"/>
    </source>
</evidence>
<dbReference type="InterPro" id="IPR037185">
    <property type="entry name" value="EmrE-like"/>
</dbReference>
<dbReference type="PANTHER" id="PTHR13146:SF3">
    <property type="entry name" value="EAMA DOMAIN-CONTAINING PROTEIN"/>
    <property type="match status" value="1"/>
</dbReference>
<evidence type="ECO:0000256" key="5">
    <source>
        <dbReference type="ARBA" id="ARBA00022989"/>
    </source>
</evidence>
<dbReference type="AlphaFoldDB" id="A0A3F2S1U0"/>
<feature type="signal peptide" evidence="9">
    <location>
        <begin position="1"/>
        <end position="23"/>
    </location>
</feature>
<organism evidence="10 11">
    <name type="scientific">Phytophthora kernoviae</name>
    <dbReference type="NCBI Taxonomy" id="325452"/>
    <lineage>
        <taxon>Eukaryota</taxon>
        <taxon>Sar</taxon>
        <taxon>Stramenopiles</taxon>
        <taxon>Oomycota</taxon>
        <taxon>Peronosporomycetes</taxon>
        <taxon>Peronosporales</taxon>
        <taxon>Peronosporaceae</taxon>
        <taxon>Phytophthora</taxon>
    </lineage>
</organism>
<keyword evidence="5 8" id="KW-1133">Transmembrane helix</keyword>
<feature type="transmembrane region" description="Helical" evidence="8">
    <location>
        <begin position="198"/>
        <end position="219"/>
    </location>
</feature>
<dbReference type="Proteomes" id="UP000277300">
    <property type="component" value="Unassembled WGS sequence"/>
</dbReference>